<organism evidence="1 2">
    <name type="scientific">Actinopolyspora mortivallis</name>
    <dbReference type="NCBI Taxonomy" id="33906"/>
    <lineage>
        <taxon>Bacteria</taxon>
        <taxon>Bacillati</taxon>
        <taxon>Actinomycetota</taxon>
        <taxon>Actinomycetes</taxon>
        <taxon>Actinopolysporales</taxon>
        <taxon>Actinopolysporaceae</taxon>
        <taxon>Actinopolyspora</taxon>
    </lineage>
</organism>
<evidence type="ECO:0000313" key="2">
    <source>
        <dbReference type="Proteomes" id="UP000239352"/>
    </source>
</evidence>
<proteinExistence type="predicted"/>
<comment type="caution">
    <text evidence="1">The sequence shown here is derived from an EMBL/GenBank/DDBJ whole genome shotgun (WGS) entry which is preliminary data.</text>
</comment>
<dbReference type="RefSeq" id="WP_106114183.1">
    <property type="nucleotide sequence ID" value="NZ_PVSR01000022.1"/>
</dbReference>
<name>A0A2T0GVB1_ACTMO</name>
<dbReference type="AlphaFoldDB" id="A0A2T0GVB1"/>
<reference evidence="1 2" key="1">
    <citation type="submission" date="2018-03" db="EMBL/GenBank/DDBJ databases">
        <title>Actinopolyspora mortivallis from Sahara, screening for active biomolecules.</title>
        <authorList>
            <person name="Selama O."/>
            <person name="Wellington E.M.H."/>
            <person name="Hacene H."/>
        </authorList>
    </citation>
    <scope>NUCLEOTIDE SEQUENCE [LARGE SCALE GENOMIC DNA]</scope>
    <source>
        <strain evidence="1 2">M5A</strain>
    </source>
</reference>
<dbReference type="Proteomes" id="UP000239352">
    <property type="component" value="Unassembled WGS sequence"/>
</dbReference>
<sequence length="75" mass="7707">MSGPSSGAVLAELLVRGTWLVEEAAYEIGGRRYTSGQCRDVAAALEELAAALREHADTLPSGELTVDSTVGGSDA</sequence>
<dbReference type="InParanoid" id="A0A2T0GVB1"/>
<gene>
    <name evidence="1" type="ORF">CEP50_12845</name>
</gene>
<dbReference type="STRING" id="1050202.GCA_000384035_03117"/>
<keyword evidence="2" id="KW-1185">Reference proteome</keyword>
<evidence type="ECO:0000313" key="1">
    <source>
        <dbReference type="EMBL" id="PRW62953.1"/>
    </source>
</evidence>
<dbReference type="EMBL" id="PVSR01000022">
    <property type="protein sequence ID" value="PRW62953.1"/>
    <property type="molecule type" value="Genomic_DNA"/>
</dbReference>
<protein>
    <submittedName>
        <fullName evidence="1">Uncharacterized protein</fullName>
    </submittedName>
</protein>
<accession>A0A2T0GVB1</accession>